<evidence type="ECO:0000313" key="3">
    <source>
        <dbReference type="Proteomes" id="UP000295735"/>
    </source>
</evidence>
<keyword evidence="1" id="KW-1133">Transmembrane helix</keyword>
<accession>A0ABQ6R9B3</accession>
<organism evidence="2 3">
    <name type="scientific">Macrococcus equipercicus</name>
    <dbReference type="NCBI Taxonomy" id="69967"/>
    <lineage>
        <taxon>Bacteria</taxon>
        <taxon>Bacillati</taxon>
        <taxon>Bacillota</taxon>
        <taxon>Bacilli</taxon>
        <taxon>Bacillales</taxon>
        <taxon>Staphylococcaceae</taxon>
        <taxon>Macrococcus</taxon>
    </lineage>
</organism>
<keyword evidence="1" id="KW-0472">Membrane</keyword>
<comment type="caution">
    <text evidence="2">The sequence shown here is derived from an EMBL/GenBank/DDBJ whole genome shotgun (WGS) entry which is preliminary data.</text>
</comment>
<reference evidence="2 3" key="1">
    <citation type="submission" date="2019-09" db="EMBL/GenBank/DDBJ databases">
        <authorList>
            <person name="Mazhar S."/>
            <person name="Altermann E."/>
            <person name="Hill C."/>
            <person name="Mcauliffe O."/>
        </authorList>
    </citation>
    <scope>NUCLEOTIDE SEQUENCE [LARGE SCALE GENOMIC DNA]</scope>
    <source>
        <strain evidence="2 3">ATCC 51831</strain>
    </source>
</reference>
<dbReference type="EMBL" id="SCWC02000002">
    <property type="protein sequence ID" value="KAA1039896.1"/>
    <property type="molecule type" value="Genomic_DNA"/>
</dbReference>
<dbReference type="Pfam" id="PF14007">
    <property type="entry name" value="YtpI"/>
    <property type="match status" value="1"/>
</dbReference>
<dbReference type="InterPro" id="IPR025618">
    <property type="entry name" value="YtpI"/>
</dbReference>
<feature type="transmembrane region" description="Helical" evidence="1">
    <location>
        <begin position="47"/>
        <end position="64"/>
    </location>
</feature>
<feature type="transmembrane region" description="Helical" evidence="1">
    <location>
        <begin position="70"/>
        <end position="90"/>
    </location>
</feature>
<protein>
    <recommendedName>
        <fullName evidence="4">YtpI-like protein</fullName>
    </recommendedName>
</protein>
<evidence type="ECO:0000313" key="2">
    <source>
        <dbReference type="EMBL" id="KAA1039896.1"/>
    </source>
</evidence>
<feature type="transmembrane region" description="Helical" evidence="1">
    <location>
        <begin position="6"/>
        <end position="26"/>
    </location>
</feature>
<evidence type="ECO:0008006" key="4">
    <source>
        <dbReference type="Google" id="ProtNLM"/>
    </source>
</evidence>
<keyword evidence="1" id="KW-0812">Transmembrane</keyword>
<evidence type="ECO:0000256" key="1">
    <source>
        <dbReference type="SAM" id="Phobius"/>
    </source>
</evidence>
<dbReference type="Proteomes" id="UP000295735">
    <property type="component" value="Unassembled WGS sequence"/>
</dbReference>
<gene>
    <name evidence="2" type="ORF">ERX35_002595</name>
</gene>
<dbReference type="RefSeq" id="WP_149458366.1">
    <property type="nucleotide sequence ID" value="NZ_SCWC02000002.1"/>
</dbReference>
<keyword evidence="3" id="KW-1185">Reference proteome</keyword>
<proteinExistence type="predicted"/>
<name>A0ABQ6R9B3_9STAP</name>
<sequence>MWQTVFPYIISVTVLIMIITFMLSLYQFAKYFRTNRDVRRAWHRARGRMMFGIFMIAFAGNQLLLFSSAVTYIICAVLIVFGLANINYGIKAGRYFEQYFDEEDRAWAELDKDKKA</sequence>